<dbReference type="Proteomes" id="UP000095860">
    <property type="component" value="Segment"/>
</dbReference>
<dbReference type="KEGG" id="vg:80532809"/>
<evidence type="ECO:0000256" key="5">
    <source>
        <dbReference type="ARBA" id="ARBA00005604"/>
    </source>
</evidence>
<keyword evidence="9" id="KW-0920">Virion tegument</keyword>
<reference evidence="16" key="3">
    <citation type="submission" date="2018-09" db="EMBL/GenBank/DDBJ databases">
        <title>Genomic sequence analysis of Gallid alphaherpesvirus 3 strain 301B/1.</title>
        <authorList>
            <person name="Kim T."/>
            <person name="Volkening J.D."/>
            <person name="Spatz S.J."/>
        </authorList>
    </citation>
    <scope>NUCLEOTIDE SEQUENCE</scope>
    <source>
        <strain evidence="16">301B/1</strain>
    </source>
</reference>
<feature type="compositionally biased region" description="Low complexity" evidence="13">
    <location>
        <begin position="231"/>
        <end position="241"/>
    </location>
</feature>
<reference evidence="15 18" key="1">
    <citation type="journal article" date="2001" name="Curr. Top. Microbiol. Immunol.">
        <title>A complete genomic DNA sequence of Marek's disease virus type 2, strain HPRS24.</title>
        <authorList>
            <person name="Izumiya Y."/>
            <person name="Jang H.K."/>
            <person name="Ono M."/>
            <person name="Mikami T."/>
        </authorList>
    </citation>
    <scope>NUCLEOTIDE SEQUENCE [LARGE SCALE GENOMIC DNA]</scope>
    <source>
        <strain evidence="15">HPRS24</strain>
    </source>
</reference>
<feature type="compositionally biased region" description="Polar residues" evidence="13">
    <location>
        <begin position="20"/>
        <end position="29"/>
    </location>
</feature>
<name>A0A1P7U1I8_9ALPH</name>
<keyword evidence="17" id="KW-1185">Reference proteome</keyword>
<keyword evidence="12" id="KW-1035">Host cytoplasm</keyword>
<dbReference type="EMBL" id="HQ840738">
    <property type="protein sequence ID" value="AEI00258.1"/>
    <property type="molecule type" value="Genomic_DNA"/>
</dbReference>
<dbReference type="Pfam" id="PF04823">
    <property type="entry name" value="Herpes_UL49_2"/>
    <property type="match status" value="1"/>
</dbReference>
<comment type="subcellular location">
    <subcellularLocation>
        <location evidence="1">Host Golgi apparatus</location>
    </subcellularLocation>
    <subcellularLocation>
        <location evidence="3">Host cytoplasm</location>
    </subcellularLocation>
    <subcellularLocation>
        <location evidence="2">Host nucleus</location>
    </subcellularLocation>
    <subcellularLocation>
        <location evidence="4">Virion tegument</location>
    </subcellularLocation>
</comment>
<dbReference type="GO" id="GO:0042025">
    <property type="term" value="C:host cell nucleus"/>
    <property type="evidence" value="ECO:0007669"/>
    <property type="project" value="UniProtKB-SubCell"/>
</dbReference>
<keyword evidence="7" id="KW-0597">Phosphoprotein</keyword>
<keyword evidence="11" id="KW-0946">Virion</keyword>
<dbReference type="GeneID" id="80532809"/>
<evidence type="ECO:0000313" key="15">
    <source>
        <dbReference type="EMBL" id="BAB16559.1"/>
    </source>
</evidence>
<evidence type="ECO:0000256" key="6">
    <source>
        <dbReference type="ARBA" id="ARBA00014377"/>
    </source>
</evidence>
<accession>A0A1P7U1I8</accession>
<keyword evidence="8" id="KW-1048">Host nucleus</keyword>
<evidence type="ECO:0000256" key="9">
    <source>
        <dbReference type="ARBA" id="ARBA00022580"/>
    </source>
</evidence>
<dbReference type="GO" id="GO:0044177">
    <property type="term" value="C:host cell Golgi apparatus"/>
    <property type="evidence" value="ECO:0007669"/>
    <property type="project" value="UniProtKB-SubCell"/>
</dbReference>
<feature type="compositionally biased region" description="Polar residues" evidence="13">
    <location>
        <begin position="66"/>
        <end position="76"/>
    </location>
</feature>
<organism evidence="15 18">
    <name type="scientific">Gallid alphaherpesvirus 3</name>
    <dbReference type="NCBI Taxonomy" id="35250"/>
    <lineage>
        <taxon>Viruses</taxon>
        <taxon>Duplodnaviria</taxon>
        <taxon>Heunggongvirae</taxon>
        <taxon>Peploviricota</taxon>
        <taxon>Herviviricetes</taxon>
        <taxon>Herpesvirales</taxon>
        <taxon>Orthoherpesviridae</taxon>
        <taxon>Alphaherpesvirinae</taxon>
        <taxon>Mardivirus</taxon>
        <taxon>Mardivirus gallidalpha3</taxon>
    </lineage>
</organism>
<dbReference type="EMBL" id="MH939248">
    <property type="protein sequence ID" value="QEY02273.1"/>
    <property type="molecule type" value="Genomic_DNA"/>
</dbReference>
<comment type="similarity">
    <text evidence="5">Belongs to the alphaherpesvirinae VP22 tegument protein family.</text>
</comment>
<keyword evidence="10" id="KW-1040">Host Golgi apparatus</keyword>
<dbReference type="GO" id="GO:0019033">
    <property type="term" value="C:viral tegument"/>
    <property type="evidence" value="ECO:0007669"/>
    <property type="project" value="UniProtKB-SubCell"/>
</dbReference>
<evidence type="ECO:0000256" key="7">
    <source>
        <dbReference type="ARBA" id="ARBA00022553"/>
    </source>
</evidence>
<evidence type="ECO:0000256" key="4">
    <source>
        <dbReference type="ARBA" id="ARBA00004535"/>
    </source>
</evidence>
<feature type="region of interest" description="Disordered" evidence="13">
    <location>
        <begin position="1"/>
        <end position="83"/>
    </location>
</feature>
<evidence type="ECO:0000313" key="18">
    <source>
        <dbReference type="Proteomes" id="UP000181057"/>
    </source>
</evidence>
<evidence type="ECO:0000256" key="3">
    <source>
        <dbReference type="ARBA" id="ARBA00004192"/>
    </source>
</evidence>
<evidence type="ECO:0000313" key="14">
    <source>
        <dbReference type="EMBL" id="AEI00258.1"/>
    </source>
</evidence>
<gene>
    <name evidence="15" type="primary">UL49</name>
</gene>
<dbReference type="Proteomes" id="UP000181057">
    <property type="component" value="Segment"/>
</dbReference>
<dbReference type="KEGG" id="vg:911860"/>
<dbReference type="EMBL" id="AB049735">
    <property type="protein sequence ID" value="BAB16559.1"/>
    <property type="molecule type" value="Genomic_DNA"/>
</dbReference>
<protein>
    <recommendedName>
        <fullName evidence="6">Tegument protein VP22</fullName>
    </recommendedName>
</protein>
<dbReference type="InterPro" id="IPR006908">
    <property type="entry name" value="Herpes_UL49"/>
</dbReference>
<proteinExistence type="inferred from homology"/>
<accession>F8TC47</accession>
<feature type="region of interest" description="Disordered" evidence="13">
    <location>
        <begin position="178"/>
        <end position="241"/>
    </location>
</feature>
<evidence type="ECO:0000256" key="1">
    <source>
        <dbReference type="ARBA" id="ARBA00004136"/>
    </source>
</evidence>
<dbReference type="RefSeq" id="YP_010795649.1">
    <property type="nucleotide sequence ID" value="NC_075702.1"/>
</dbReference>
<feature type="compositionally biased region" description="Basic and acidic residues" evidence="13">
    <location>
        <begin position="31"/>
        <end position="42"/>
    </location>
</feature>
<dbReference type="GeneID" id="911860"/>
<reference evidence="14 17" key="2">
    <citation type="journal article" date="2011" name="Virus Genes">
        <title>Comparative genomic sequence analysis of the Marek's disease vaccine strain SB-1.</title>
        <authorList>
            <person name="Spatz S.J."/>
            <person name="Schat K.A."/>
        </authorList>
    </citation>
    <scope>NUCLEOTIDE SEQUENCE [LARGE SCALE GENOMIC DNA]</scope>
    <source>
        <strain evidence="14">SB-1</strain>
    </source>
</reference>
<evidence type="ECO:0000256" key="2">
    <source>
        <dbReference type="ARBA" id="ARBA00004147"/>
    </source>
</evidence>
<evidence type="ECO:0000256" key="11">
    <source>
        <dbReference type="ARBA" id="ARBA00022844"/>
    </source>
</evidence>
<evidence type="ECO:0000256" key="12">
    <source>
        <dbReference type="ARBA" id="ARBA00023200"/>
    </source>
</evidence>
<evidence type="ECO:0000256" key="13">
    <source>
        <dbReference type="SAM" id="MobiDB-lite"/>
    </source>
</evidence>
<sequence>MGDSDRRKSSRRRSTMRTSPDNSAHISSTRARRDSSKNESPDRISPPSHSLQRRRSVKIERKDSSSETQRGESLSSKVRAKPGARAIEKGKFAFSTTPASATSTWRSNTLVYNERIFCGAVAAVAQYHAYRGALSLWRRNAPRTNAELEEFLARAIIKITIQEGANLLDEAEACTRKLSEESGLSPDMGNPKSRSQYGKRDGDESTPVDKRDRRSKTPGRAPTTSRRHYSSSRGNYSSESE</sequence>
<evidence type="ECO:0000256" key="8">
    <source>
        <dbReference type="ARBA" id="ARBA00022562"/>
    </source>
</evidence>
<evidence type="ECO:0000313" key="17">
    <source>
        <dbReference type="Proteomes" id="UP000095860"/>
    </source>
</evidence>
<evidence type="ECO:0000313" key="16">
    <source>
        <dbReference type="EMBL" id="QEY02273.1"/>
    </source>
</evidence>
<evidence type="ECO:0000256" key="10">
    <source>
        <dbReference type="ARBA" id="ARBA00022812"/>
    </source>
</evidence>
<feature type="compositionally biased region" description="Basic and acidic residues" evidence="13">
    <location>
        <begin position="198"/>
        <end position="212"/>
    </location>
</feature>
<dbReference type="RefSeq" id="NP_066881.1">
    <property type="nucleotide sequence ID" value="NC_002577.1"/>
</dbReference>